<gene>
    <name evidence="4" type="ORF">FOE78_18450</name>
</gene>
<dbReference type="CDD" id="cd07989">
    <property type="entry name" value="LPLAT_AGPAT-like"/>
    <property type="match status" value="1"/>
</dbReference>
<dbReference type="AlphaFoldDB" id="A0A516Q2F9"/>
<dbReference type="EMBL" id="CP041692">
    <property type="protein sequence ID" value="QDP97625.1"/>
    <property type="molecule type" value="Genomic_DNA"/>
</dbReference>
<accession>A0A516Q2F9</accession>
<keyword evidence="2 4" id="KW-0012">Acyltransferase</keyword>
<dbReference type="PANTHER" id="PTHR10434">
    <property type="entry name" value="1-ACYL-SN-GLYCEROL-3-PHOSPHATE ACYLTRANSFERASE"/>
    <property type="match status" value="1"/>
</dbReference>
<dbReference type="SMART" id="SM00563">
    <property type="entry name" value="PlsC"/>
    <property type="match status" value="1"/>
</dbReference>
<protein>
    <submittedName>
        <fullName evidence="4">1-acyl-sn-glycerol-3-phosphate acyltransferase</fullName>
    </submittedName>
</protein>
<dbReference type="Proteomes" id="UP000319263">
    <property type="component" value="Chromosome"/>
</dbReference>
<dbReference type="KEGG" id="mik:FOE78_18450"/>
<keyword evidence="5" id="KW-1185">Reference proteome</keyword>
<feature type="domain" description="Phospholipid/glycerol acyltransferase" evidence="3">
    <location>
        <begin position="108"/>
        <end position="227"/>
    </location>
</feature>
<dbReference type="GO" id="GO:0005886">
    <property type="term" value="C:plasma membrane"/>
    <property type="evidence" value="ECO:0007669"/>
    <property type="project" value="TreeGrafter"/>
</dbReference>
<evidence type="ECO:0000259" key="3">
    <source>
        <dbReference type="SMART" id="SM00563"/>
    </source>
</evidence>
<dbReference type="SUPFAM" id="SSF69593">
    <property type="entry name" value="Glycerol-3-phosphate (1)-acyltransferase"/>
    <property type="match status" value="1"/>
</dbReference>
<evidence type="ECO:0000256" key="1">
    <source>
        <dbReference type="ARBA" id="ARBA00022679"/>
    </source>
</evidence>
<evidence type="ECO:0000256" key="2">
    <source>
        <dbReference type="ARBA" id="ARBA00023315"/>
    </source>
</evidence>
<proteinExistence type="predicted"/>
<dbReference type="PANTHER" id="PTHR10434:SF11">
    <property type="entry name" value="1-ACYL-SN-GLYCEROL-3-PHOSPHATE ACYLTRANSFERASE"/>
    <property type="match status" value="1"/>
</dbReference>
<dbReference type="GO" id="GO:0003841">
    <property type="term" value="F:1-acylglycerol-3-phosphate O-acyltransferase activity"/>
    <property type="evidence" value="ECO:0007669"/>
    <property type="project" value="TreeGrafter"/>
</dbReference>
<dbReference type="OrthoDB" id="9808424at2"/>
<reference evidence="4 5" key="1">
    <citation type="submission" date="2019-07" db="EMBL/GenBank/DDBJ databases">
        <title>Microlunatus dokdonensis sp. nov. isolated from the rhizospheric soil of the wild plant Elymus tsukushiensis.</title>
        <authorList>
            <person name="Ghim S.-Y."/>
            <person name="Hwang Y.-J."/>
            <person name="Son J.-S."/>
            <person name="Shin J.-H."/>
        </authorList>
    </citation>
    <scope>NUCLEOTIDE SEQUENCE [LARGE SCALE GENOMIC DNA]</scope>
    <source>
        <strain evidence="4 5">KUDC0627</strain>
    </source>
</reference>
<dbReference type="InterPro" id="IPR002123">
    <property type="entry name" value="Plipid/glycerol_acylTrfase"/>
</dbReference>
<organism evidence="4 5">
    <name type="scientific">Microlunatus elymi</name>
    <dbReference type="NCBI Taxonomy" id="2596828"/>
    <lineage>
        <taxon>Bacteria</taxon>
        <taxon>Bacillati</taxon>
        <taxon>Actinomycetota</taxon>
        <taxon>Actinomycetes</taxon>
        <taxon>Propionibacteriales</taxon>
        <taxon>Propionibacteriaceae</taxon>
        <taxon>Microlunatus</taxon>
    </lineage>
</organism>
<evidence type="ECO:0000313" key="5">
    <source>
        <dbReference type="Proteomes" id="UP000319263"/>
    </source>
</evidence>
<sequence>MDQQDPDAPVPGRVRIGAGANRRRLRKNRLPARQQFHVAKRIRSRTTLCFQCSGAAHYGCCDRPRRVGRPEETLFYWIVKRLIAQPLFSAWWRPWVEGESNIPETGAAILVGNHLAEGETILLPAILKRRLVFTPKAELFAMAGFKGLVFKWFLRAIKMLPLDRSGGKKSADDMAAFAGVLHDGGVLIMFPEGSRSPDGRLYKGRTGAARLALQTGAPVIPVAVSNTKMYKNRLGIPRLHRPGIRIGKPMDFSAYRGAGNDRDTLRWITDEMMNAIMELSGQTYVDVYVSAVKAGLRRGQPVAAPVLARPGLGRPVPALPRRESEAA</sequence>
<name>A0A516Q2F9_9ACTN</name>
<keyword evidence="1 4" id="KW-0808">Transferase</keyword>
<dbReference type="Pfam" id="PF01553">
    <property type="entry name" value="Acyltransferase"/>
    <property type="match status" value="1"/>
</dbReference>
<evidence type="ECO:0000313" key="4">
    <source>
        <dbReference type="EMBL" id="QDP97625.1"/>
    </source>
</evidence>
<dbReference type="GO" id="GO:0006654">
    <property type="term" value="P:phosphatidic acid biosynthetic process"/>
    <property type="evidence" value="ECO:0007669"/>
    <property type="project" value="TreeGrafter"/>
</dbReference>